<feature type="region of interest" description="Disordered" evidence="1">
    <location>
        <begin position="46"/>
        <end position="74"/>
    </location>
</feature>
<proteinExistence type="predicted"/>
<feature type="compositionally biased region" description="Polar residues" evidence="1">
    <location>
        <begin position="52"/>
        <end position="64"/>
    </location>
</feature>
<evidence type="ECO:0000313" key="2">
    <source>
        <dbReference type="EMBL" id="SOQ57819.1"/>
    </source>
</evidence>
<dbReference type="EMBL" id="ODYU01011845">
    <property type="protein sequence ID" value="SOQ57819.1"/>
    <property type="molecule type" value="Genomic_DNA"/>
</dbReference>
<accession>A0A2H1WXN1</accession>
<sequence>MQRRNSLTLRTADSVTSDPLDVALTKPDDELLFYTASVHFLRKRLEEKSHQPSKPQEATQSCCNLSRPPVPHLSSSSLHKIAKIELDHHSPVGEGPSLSMQQVLPFPKSNENGFLTRLMNTFRKFRRPAEVTEQQTEEPDTKNISNFKFPRCSRLRNPRSSCLVEISEENSNENIRAPNVRHSTSSKGDLSEEKKSLDVGCVTCSNVADISIQAWKPYIAPSISCRTDAWGRVS</sequence>
<gene>
    <name evidence="2" type="ORF">SFRICE_039220</name>
</gene>
<protein>
    <submittedName>
        <fullName evidence="2">SFRICE_039220</fullName>
    </submittedName>
</protein>
<name>A0A2H1WXN1_SPOFR</name>
<organism evidence="2">
    <name type="scientific">Spodoptera frugiperda</name>
    <name type="common">Fall armyworm</name>
    <dbReference type="NCBI Taxonomy" id="7108"/>
    <lineage>
        <taxon>Eukaryota</taxon>
        <taxon>Metazoa</taxon>
        <taxon>Ecdysozoa</taxon>
        <taxon>Arthropoda</taxon>
        <taxon>Hexapoda</taxon>
        <taxon>Insecta</taxon>
        <taxon>Pterygota</taxon>
        <taxon>Neoptera</taxon>
        <taxon>Endopterygota</taxon>
        <taxon>Lepidoptera</taxon>
        <taxon>Glossata</taxon>
        <taxon>Ditrysia</taxon>
        <taxon>Noctuoidea</taxon>
        <taxon>Noctuidae</taxon>
        <taxon>Amphipyrinae</taxon>
        <taxon>Spodoptera</taxon>
    </lineage>
</organism>
<dbReference type="AlphaFoldDB" id="A0A2H1WXN1"/>
<evidence type="ECO:0000256" key="1">
    <source>
        <dbReference type="SAM" id="MobiDB-lite"/>
    </source>
</evidence>
<reference evidence="2" key="1">
    <citation type="submission" date="2016-07" db="EMBL/GenBank/DDBJ databases">
        <authorList>
            <person name="Bretaudeau A."/>
        </authorList>
    </citation>
    <scope>NUCLEOTIDE SEQUENCE</scope>
    <source>
        <strain evidence="2">Rice</strain>
        <tissue evidence="2">Whole body</tissue>
    </source>
</reference>